<gene>
    <name evidence="1" type="ORF">E4634_00270</name>
</gene>
<sequence>MLLSACASLPTPEEIASAPSPLPGLPLALDGRAVFRDTFCALAHAQQPDLVAADPDCEQLLWRLPDEPAATGSHGPADAPSLAPAETLVDDSSRVFIVGGAFSDCFGSASQAYRDGAEVLRSAGADVVRIPVSGRSSAEYNAAIIARELQTAQLSPEDTVILLGYSKGTVDILQFLAETPAMADYIDAVISVAGPTLGSATADTGDWVYDVFIAHGFSGHCDPGDGGVIDALVTERRQAWWRENSPPAGIRFYSLLGIATEQHLARALRPSWRLLADQARLNDGQVTPQEGWVPGSTLLGFAHADHWSIAVPIEEELEFFAARPDPRPYPRSLLFQALVRYVVADLSGPDGAPDTRGKSGQ</sequence>
<organism evidence="1 2">
    <name type="scientific">Mangrovimicrobium sediminis</name>
    <dbReference type="NCBI Taxonomy" id="2562682"/>
    <lineage>
        <taxon>Bacteria</taxon>
        <taxon>Pseudomonadati</taxon>
        <taxon>Pseudomonadota</taxon>
        <taxon>Gammaproteobacteria</taxon>
        <taxon>Cellvibrionales</taxon>
        <taxon>Halieaceae</taxon>
        <taxon>Mangrovimicrobium</taxon>
    </lineage>
</organism>
<reference evidence="1 2" key="1">
    <citation type="submission" date="2019-04" db="EMBL/GenBank/DDBJ databases">
        <title>Taxonomy of novel Haliea sp. from mangrove soil of West Coast of India.</title>
        <authorList>
            <person name="Verma A."/>
            <person name="Kumar P."/>
            <person name="Krishnamurthi S."/>
        </authorList>
    </citation>
    <scope>NUCLEOTIDE SEQUENCE [LARGE SCALE GENOMIC DNA]</scope>
    <source>
        <strain evidence="1 2">SAOS-164</strain>
    </source>
</reference>
<name>A0A4Z0M8I9_9GAMM</name>
<keyword evidence="2" id="KW-1185">Reference proteome</keyword>
<accession>A0A4Z0M8I9</accession>
<dbReference type="Gene3D" id="3.40.50.1820">
    <property type="entry name" value="alpha/beta hydrolase"/>
    <property type="match status" value="1"/>
</dbReference>
<proteinExistence type="predicted"/>
<comment type="caution">
    <text evidence="1">The sequence shown here is derived from an EMBL/GenBank/DDBJ whole genome shotgun (WGS) entry which is preliminary data.</text>
</comment>
<dbReference type="SUPFAM" id="SSF53474">
    <property type="entry name" value="alpha/beta-Hydrolases"/>
    <property type="match status" value="1"/>
</dbReference>
<evidence type="ECO:0008006" key="3">
    <source>
        <dbReference type="Google" id="ProtNLM"/>
    </source>
</evidence>
<dbReference type="InterPro" id="IPR029058">
    <property type="entry name" value="AB_hydrolase_fold"/>
</dbReference>
<dbReference type="AlphaFoldDB" id="A0A4Z0M8I9"/>
<dbReference type="Proteomes" id="UP000298050">
    <property type="component" value="Unassembled WGS sequence"/>
</dbReference>
<dbReference type="EMBL" id="SRLE01000001">
    <property type="protein sequence ID" value="TGD76023.1"/>
    <property type="molecule type" value="Genomic_DNA"/>
</dbReference>
<dbReference type="OrthoDB" id="8957517at2"/>
<dbReference type="RefSeq" id="WP_135440601.1">
    <property type="nucleotide sequence ID" value="NZ_SRLE01000001.1"/>
</dbReference>
<protein>
    <recommendedName>
        <fullName evidence="3">Alpha/beta hydrolase</fullName>
    </recommendedName>
</protein>
<evidence type="ECO:0000313" key="1">
    <source>
        <dbReference type="EMBL" id="TGD76023.1"/>
    </source>
</evidence>
<evidence type="ECO:0000313" key="2">
    <source>
        <dbReference type="Proteomes" id="UP000298050"/>
    </source>
</evidence>